<organism evidence="3">
    <name type="scientific">Athelia psychrophila</name>
    <dbReference type="NCBI Taxonomy" id="1759441"/>
    <lineage>
        <taxon>Eukaryota</taxon>
        <taxon>Fungi</taxon>
        <taxon>Dikarya</taxon>
        <taxon>Basidiomycota</taxon>
        <taxon>Agaricomycotina</taxon>
        <taxon>Agaricomycetes</taxon>
        <taxon>Agaricomycetidae</taxon>
        <taxon>Atheliales</taxon>
        <taxon>Atheliaceae</taxon>
        <taxon>Athelia</taxon>
    </lineage>
</organism>
<evidence type="ECO:0000256" key="2">
    <source>
        <dbReference type="SAM" id="SignalP"/>
    </source>
</evidence>
<reference evidence="3" key="1">
    <citation type="journal article" date="2016" name="Mol. Biol. Evol.">
        <title>Comparative Genomics of Early-Diverging Mushroom-Forming Fungi Provides Insights into the Origins of Lignocellulose Decay Capabilities.</title>
        <authorList>
            <person name="Nagy L.G."/>
            <person name="Riley R."/>
            <person name="Tritt A."/>
            <person name="Adam C."/>
            <person name="Daum C."/>
            <person name="Floudas D."/>
            <person name="Sun H."/>
            <person name="Yadav J.S."/>
            <person name="Pangilinan J."/>
            <person name="Larsson K.H."/>
            <person name="Matsuura K."/>
            <person name="Barry K."/>
            <person name="Labutti K."/>
            <person name="Kuo R."/>
            <person name="Ohm R.A."/>
            <person name="Bhattacharya S.S."/>
            <person name="Shirouzu T."/>
            <person name="Yoshinaga Y."/>
            <person name="Martin F.M."/>
            <person name="Grigoriev I.V."/>
            <person name="Hibbett D.S."/>
        </authorList>
    </citation>
    <scope>NUCLEOTIDE SEQUENCE [LARGE SCALE GENOMIC DNA]</scope>
    <source>
        <strain evidence="3">CBS 109695</strain>
    </source>
</reference>
<keyword evidence="2" id="KW-0732">Signal</keyword>
<dbReference type="PANTHER" id="PTHR11567:SF195">
    <property type="entry name" value="ACID PHOSPHATASE, PUTATIVE (AFU_ORTHOLOGUE AFUA_3G14570)-RELATED"/>
    <property type="match status" value="1"/>
</dbReference>
<feature type="signal peptide" evidence="2">
    <location>
        <begin position="1"/>
        <end position="15"/>
    </location>
</feature>
<dbReference type="Gene3D" id="3.40.50.1240">
    <property type="entry name" value="Phosphoglycerate mutase-like"/>
    <property type="match status" value="1"/>
</dbReference>
<dbReference type="GO" id="GO:0016791">
    <property type="term" value="F:phosphatase activity"/>
    <property type="evidence" value="ECO:0007669"/>
    <property type="project" value="TreeGrafter"/>
</dbReference>
<dbReference type="PANTHER" id="PTHR11567">
    <property type="entry name" value="ACID PHOSPHATASE-RELATED"/>
    <property type="match status" value="1"/>
</dbReference>
<comment type="similarity">
    <text evidence="1">Belongs to the histidine acid phosphatase family.</text>
</comment>
<dbReference type="InterPro" id="IPR029033">
    <property type="entry name" value="His_PPase_superfam"/>
</dbReference>
<evidence type="ECO:0000313" key="3">
    <source>
        <dbReference type="EMBL" id="KZP33108.1"/>
    </source>
</evidence>
<dbReference type="EMBL" id="KV417483">
    <property type="protein sequence ID" value="KZP33108.1"/>
    <property type="molecule type" value="Genomic_DNA"/>
</dbReference>
<protein>
    <submittedName>
        <fullName evidence="3">Phosphoglycerate mutase-like protein</fullName>
    </submittedName>
</protein>
<dbReference type="OrthoDB" id="10262962at2759"/>
<dbReference type="CDD" id="cd07061">
    <property type="entry name" value="HP_HAP_like"/>
    <property type="match status" value="1"/>
</dbReference>
<evidence type="ECO:0000256" key="1">
    <source>
        <dbReference type="ARBA" id="ARBA00005375"/>
    </source>
</evidence>
<proteinExistence type="inferred from homology"/>
<dbReference type="AlphaFoldDB" id="A0A166VVM9"/>
<name>A0A166VVM9_9AGAM</name>
<accession>A0A166VVM9</accession>
<dbReference type="InterPro" id="IPR000560">
    <property type="entry name" value="His_Pase_clade-2"/>
</dbReference>
<dbReference type="SUPFAM" id="SSF53254">
    <property type="entry name" value="Phosphoglycerate mutase-like"/>
    <property type="match status" value="1"/>
</dbReference>
<dbReference type="Pfam" id="PF00328">
    <property type="entry name" value="His_Phos_2"/>
    <property type="match status" value="1"/>
</dbReference>
<dbReference type="InterPro" id="IPR050645">
    <property type="entry name" value="Histidine_acid_phosphatase"/>
</dbReference>
<gene>
    <name evidence="3" type="ORF">FIBSPDRAFT_1036258</name>
</gene>
<feature type="chain" id="PRO_5012113676" evidence="2">
    <location>
        <begin position="16"/>
        <end position="458"/>
    </location>
</feature>
<sequence length="458" mass="51584">MRILLFLPLISITAATKPSSHAQQATVSANSESTRPIGVYNSSKTPDGLPWNAYNYCNAPHVSLAHYHEPEYDAELVHVIAVMRHHKRTPDNLYPDENSLDPFFGWDCTDIRAQSYAEGTAQVYQETDIPAWHPYLRNIWNGTCDAGQLTASGLKDAIQHGQDFWSVYHEKLGFLTSVSPDEIHVRTTTAPRTQQVAGGLLYGMDPSSAQRSWPVYTQPESIDSLVPSYPCPAANIIRNNYQSVPAWTDHLPQNADLKDRLDSILGTAGLEDWASWYDHFFDTFTSRTCNGHPLPCNSTGACVSEDDAQRVYAIGDWEYNYIWNTAENATDYVRLTFGVMFYELAQNLKLLRADGSDTHIPKVRLYIGHDGSMIRLAAGLGLGKQQPLRWPALGSEIVFEVWHTKVHSDNVLQKQSLFVRVMHEGTPVPQLDWVQLDDMIELLDKQIPARLYETCMAQ</sequence>